<evidence type="ECO:0000313" key="3">
    <source>
        <dbReference type="Proteomes" id="UP000248410"/>
    </source>
</evidence>
<dbReference type="RefSeq" id="WP_110381027.1">
    <property type="nucleotide sequence ID" value="NZ_CP029288.2"/>
</dbReference>
<evidence type="ECO:0000313" key="2">
    <source>
        <dbReference type="EMBL" id="AWR98137.1"/>
    </source>
</evidence>
<gene>
    <name evidence="2" type="ORF">DFR86_11720</name>
</gene>
<dbReference type="InterPro" id="IPR018973">
    <property type="entry name" value="MZB"/>
</dbReference>
<organism evidence="2 3">
    <name type="scientific">Acidianus sulfidivorans JP7</name>
    <dbReference type="NCBI Taxonomy" id="619593"/>
    <lineage>
        <taxon>Archaea</taxon>
        <taxon>Thermoproteota</taxon>
        <taxon>Thermoprotei</taxon>
        <taxon>Sulfolobales</taxon>
        <taxon>Sulfolobaceae</taxon>
        <taxon>Acidianus</taxon>
    </lineage>
</organism>
<dbReference type="NCBIfam" id="NF038324">
    <property type="entry name" value="DrmB_fam"/>
    <property type="match status" value="1"/>
</dbReference>
<dbReference type="EMBL" id="CP029288">
    <property type="protein sequence ID" value="AWR98137.1"/>
    <property type="molecule type" value="Genomic_DNA"/>
</dbReference>
<dbReference type="Pfam" id="PF09369">
    <property type="entry name" value="MZB"/>
    <property type="match status" value="1"/>
</dbReference>
<dbReference type="Proteomes" id="UP000248410">
    <property type="component" value="Chromosome"/>
</dbReference>
<dbReference type="AlphaFoldDB" id="A0A2U9IQ86"/>
<evidence type="ECO:0000259" key="1">
    <source>
        <dbReference type="Pfam" id="PF09369"/>
    </source>
</evidence>
<accession>A0A2U9IQ86</accession>
<sequence length="592" mass="67819">MQFPNVYHIRGSQFVFFNGPGSIIETAYGPRLIPALNTGLRGRLQIIKKYEIEDTRLQKFLKLYLAKLGYLKENNVRIFSLPTNASEKIPATSPLYSTAEFPREWRLCTKSHNSNSHLHILFKAIDSKNCPVCKNSETSPAPFVAICNNGHLDEVNFDWLMHQGKKCKTNYYYFEVTGSSPLDAKIKCPSCDVEKNVDEIIKMKTKCTGRLPEKEPLSKISHGKHKENCDEEMSIVRRRSLAVYQPEILVLLTLPKYDRPIVKVLMNSTVKTTIDTWRVMLGNSEYNDEAAKKLLSSLRKNVKQEYVNEIEKFINGGINELLTIYDSLYNPQQTESLYDFIFEEFEALINKNNTENFKMLDPKIVPQQDKIPSLLVYPIEVLRTVTVQIGYKRIAYHYGEPKMQPIGEDIYSDGTLWFPGFENKGEGIFITFNGNPPDLSKYHAYSLWESEESTKQKWPQMEKNPQLFTWLHTLSHSLITTISLYAGYSSASIRERIYVNKDGNKGGILIYTTSFGTDGSLGGLIETVNNFDKILDQAIRRIKICSNDPLCKEIQKTNDRKNGAACYSCLFISETSCEYNNTFLDRHMILGD</sequence>
<dbReference type="GeneID" id="36838647"/>
<dbReference type="InterPro" id="IPR047721">
    <property type="entry name" value="DrmB"/>
</dbReference>
<dbReference type="KEGG" id="asul:DFR86_11720"/>
<keyword evidence="3" id="KW-1185">Reference proteome</keyword>
<proteinExistence type="predicted"/>
<protein>
    <recommendedName>
        <fullName evidence="1">MrfA-like Zn-binding domain-containing protein</fullName>
    </recommendedName>
</protein>
<reference evidence="2 3" key="1">
    <citation type="submission" date="2018-05" db="EMBL/GenBank/DDBJ databases">
        <title>Complete Genome Sequences of Extremely Thermoacidophilic, Metal-Mobilizing Type-Strain Members of the Archaeal Family Sulfolobaceae: Acidianus brierleyi DSM-1651T, Acidianus sulfidivorans DSM-18786T, Metallosphaera hakonensis DSM-7519T, and Metallosphaera prunae DSM-10039T.</title>
        <authorList>
            <person name="Counts J.A."/>
            <person name="Kelly R.M."/>
        </authorList>
    </citation>
    <scope>NUCLEOTIDE SEQUENCE [LARGE SCALE GENOMIC DNA]</scope>
    <source>
        <strain evidence="2 3">JP7</strain>
    </source>
</reference>
<dbReference type="OrthoDB" id="140037at2157"/>
<feature type="domain" description="MrfA-like Zn-binding" evidence="1">
    <location>
        <begin position="474"/>
        <end position="570"/>
    </location>
</feature>
<name>A0A2U9IQ86_9CREN</name>